<name>A0A4Y9QXN1_9BACT</name>
<proteinExistence type="predicted"/>
<gene>
    <name evidence="1" type="ORF">E4S40_05805</name>
</gene>
<comment type="caution">
    <text evidence="1">The sequence shown here is derived from an EMBL/GenBank/DDBJ whole genome shotgun (WGS) entry which is preliminary data.</text>
</comment>
<evidence type="ECO:0000313" key="2">
    <source>
        <dbReference type="Proteomes" id="UP000297647"/>
    </source>
</evidence>
<dbReference type="Proteomes" id="UP000297647">
    <property type="component" value="Unassembled WGS sequence"/>
</dbReference>
<dbReference type="EMBL" id="SPSB01000002">
    <property type="protein sequence ID" value="TFV95735.1"/>
    <property type="molecule type" value="Genomic_DNA"/>
</dbReference>
<dbReference type="AlphaFoldDB" id="A0A4Y9QXN1"/>
<dbReference type="OrthoDB" id="882993at2"/>
<protein>
    <recommendedName>
        <fullName evidence="3">Lipocalin-like domain-containing protein</fullName>
    </recommendedName>
</protein>
<evidence type="ECO:0000313" key="1">
    <source>
        <dbReference type="EMBL" id="TFV95735.1"/>
    </source>
</evidence>
<reference evidence="1 2" key="1">
    <citation type="submission" date="2019-03" db="EMBL/GenBank/DDBJ databases">
        <title>Algoriphagus sp. nov, a new strain isolated from root system soil of mangrove plant Kandelia.</title>
        <authorList>
            <person name="Yin Q."/>
            <person name="Wang K."/>
            <person name="Song Z."/>
        </authorList>
    </citation>
    <scope>NUCLEOTIDE SEQUENCE [LARGE SCALE GENOMIC DNA]</scope>
    <source>
        <strain evidence="1 2">XY-J91</strain>
    </source>
</reference>
<keyword evidence="2" id="KW-1185">Reference proteome</keyword>
<accession>A0A4Y9QXN1</accession>
<organism evidence="1 2">
    <name type="scientific">Algoriphagus kandeliae</name>
    <dbReference type="NCBI Taxonomy" id="2562278"/>
    <lineage>
        <taxon>Bacteria</taxon>
        <taxon>Pseudomonadati</taxon>
        <taxon>Bacteroidota</taxon>
        <taxon>Cytophagia</taxon>
        <taxon>Cytophagales</taxon>
        <taxon>Cyclobacteriaceae</taxon>
        <taxon>Algoriphagus</taxon>
    </lineage>
</organism>
<evidence type="ECO:0008006" key="3">
    <source>
        <dbReference type="Google" id="ProtNLM"/>
    </source>
</evidence>
<dbReference type="RefSeq" id="WP_135072119.1">
    <property type="nucleotide sequence ID" value="NZ_SPSB01000002.1"/>
</dbReference>
<sequence>MKKTISFLIILFAFISCQDETEPLDPIFNRDWVFSGYQSSSVPNPTFYPITDSLYTYRFKSNGDFTKFIGNYELKGSFQIIEDQINQREYLTLEYDEQSYQLHRDANGFGLIHSCEAGSETLFFEDPETLIGSWSACDGPVLFFIRK</sequence>
<dbReference type="PROSITE" id="PS51257">
    <property type="entry name" value="PROKAR_LIPOPROTEIN"/>
    <property type="match status" value="1"/>
</dbReference>